<organism evidence="2 3">
    <name type="scientific">Novipirellula artificiosorum</name>
    <dbReference type="NCBI Taxonomy" id="2528016"/>
    <lineage>
        <taxon>Bacteria</taxon>
        <taxon>Pseudomonadati</taxon>
        <taxon>Planctomycetota</taxon>
        <taxon>Planctomycetia</taxon>
        <taxon>Pirellulales</taxon>
        <taxon>Pirellulaceae</taxon>
        <taxon>Novipirellula</taxon>
    </lineage>
</organism>
<dbReference type="AlphaFoldDB" id="A0A5C6CZY5"/>
<comment type="caution">
    <text evidence="2">The sequence shown here is derived from an EMBL/GenBank/DDBJ whole genome shotgun (WGS) entry which is preliminary data.</text>
</comment>
<gene>
    <name evidence="2" type="ORF">Poly41_66960</name>
</gene>
<evidence type="ECO:0000313" key="2">
    <source>
        <dbReference type="EMBL" id="TWU29124.1"/>
    </source>
</evidence>
<sequence length="197" mass="22158">MDNLGEPPSSPKGEVATTSLHDKRLIRRKRAQKVFQAFLQCPIIACRSYFLLVSCGCREKRSRALQRCNLTRDIPVDGAPMVLPVPGGRPSVGDSFQTDHWTLEPNLQNLESGFRALPRDEPDKQRIQNGTICFAGSGNRTHNLAPRFAKLSILVEQLTDAVGKERSQTEVEQFLVRFVSKDERIARLDQDVLCRTV</sequence>
<name>A0A5C6CZY5_9BACT</name>
<protein>
    <submittedName>
        <fullName evidence="2">Uncharacterized protein</fullName>
    </submittedName>
</protein>
<evidence type="ECO:0000256" key="1">
    <source>
        <dbReference type="SAM" id="MobiDB-lite"/>
    </source>
</evidence>
<feature type="region of interest" description="Disordered" evidence="1">
    <location>
        <begin position="1"/>
        <end position="21"/>
    </location>
</feature>
<evidence type="ECO:0000313" key="3">
    <source>
        <dbReference type="Proteomes" id="UP000319143"/>
    </source>
</evidence>
<proteinExistence type="predicted"/>
<reference evidence="2 3" key="1">
    <citation type="submission" date="2019-02" db="EMBL/GenBank/DDBJ databases">
        <title>Deep-cultivation of Planctomycetes and their phenomic and genomic characterization uncovers novel biology.</title>
        <authorList>
            <person name="Wiegand S."/>
            <person name="Jogler M."/>
            <person name="Boedeker C."/>
            <person name="Pinto D."/>
            <person name="Vollmers J."/>
            <person name="Rivas-Marin E."/>
            <person name="Kohn T."/>
            <person name="Peeters S.H."/>
            <person name="Heuer A."/>
            <person name="Rast P."/>
            <person name="Oberbeckmann S."/>
            <person name="Bunk B."/>
            <person name="Jeske O."/>
            <person name="Meyerdierks A."/>
            <person name="Storesund J.E."/>
            <person name="Kallscheuer N."/>
            <person name="Luecker S."/>
            <person name="Lage O.M."/>
            <person name="Pohl T."/>
            <person name="Merkel B.J."/>
            <person name="Hornburger P."/>
            <person name="Mueller R.-W."/>
            <person name="Bruemmer F."/>
            <person name="Labrenz M."/>
            <person name="Spormann A.M."/>
            <person name="Op Den Camp H."/>
            <person name="Overmann J."/>
            <person name="Amann R."/>
            <person name="Jetten M.S.M."/>
            <person name="Mascher T."/>
            <person name="Medema M.H."/>
            <person name="Devos D.P."/>
            <person name="Kaster A.-K."/>
            <person name="Ovreas L."/>
            <person name="Rohde M."/>
            <person name="Galperin M.Y."/>
            <person name="Jogler C."/>
        </authorList>
    </citation>
    <scope>NUCLEOTIDE SEQUENCE [LARGE SCALE GENOMIC DNA]</scope>
    <source>
        <strain evidence="2 3">Poly41</strain>
    </source>
</reference>
<dbReference type="Proteomes" id="UP000319143">
    <property type="component" value="Unassembled WGS sequence"/>
</dbReference>
<dbReference type="EMBL" id="SJPV01000023">
    <property type="protein sequence ID" value="TWU29124.1"/>
    <property type="molecule type" value="Genomic_DNA"/>
</dbReference>
<keyword evidence="3" id="KW-1185">Reference proteome</keyword>
<accession>A0A5C6CZY5</accession>